<reference evidence="3" key="1">
    <citation type="submission" date="2021-02" db="EMBL/GenBank/DDBJ databases">
        <authorList>
            <person name="Nowell W R."/>
        </authorList>
    </citation>
    <scope>NUCLEOTIDE SEQUENCE</scope>
</reference>
<dbReference type="Proteomes" id="UP000682733">
    <property type="component" value="Unassembled WGS sequence"/>
</dbReference>
<gene>
    <name evidence="3" type="ORF">OVA965_LOCUS44322</name>
    <name evidence="4" type="ORF">TMI583_LOCUS47053</name>
</gene>
<dbReference type="InterPro" id="IPR003599">
    <property type="entry name" value="Ig_sub"/>
</dbReference>
<dbReference type="SMART" id="SM00409">
    <property type="entry name" value="IG"/>
    <property type="match status" value="1"/>
</dbReference>
<comment type="caution">
    <text evidence="3">The sequence shown here is derived from an EMBL/GenBank/DDBJ whole genome shotgun (WGS) entry which is preliminary data.</text>
</comment>
<dbReference type="Pfam" id="PF07679">
    <property type="entry name" value="I-set"/>
    <property type="match status" value="3"/>
</dbReference>
<dbReference type="PANTHER" id="PTHR47633">
    <property type="entry name" value="IMMUNOGLOBULIN"/>
    <property type="match status" value="1"/>
</dbReference>
<sequence length="209" mass="23784">VTWLKNGVPLPSDDRRVQARTEGLHYTLSIREPTTTKDEGLYTIKIDNDDKESSCQVTVEDLAGTEKKKPHIIRQLQDVTVPERSSLRLECEFEGDDVEASWYLNGVKIQQNSFTTIDMKNDVAKLTIKEVYTEDGGIYKLRLRNPYGEVSTSATVYIKLHGEDTWKLSTDEMPPKFLEPISDVFVHDGQNAHFRAVISGHPAPKVTWY</sequence>
<dbReference type="AlphaFoldDB" id="A0A8S2G7E8"/>
<dbReference type="InterPro" id="IPR013098">
    <property type="entry name" value="Ig_I-set"/>
</dbReference>
<dbReference type="Gene3D" id="2.60.40.10">
    <property type="entry name" value="Immunoglobulins"/>
    <property type="match status" value="3"/>
</dbReference>
<feature type="non-terminal residue" evidence="3">
    <location>
        <position position="1"/>
    </location>
</feature>
<keyword evidence="1" id="KW-0393">Immunoglobulin domain</keyword>
<name>A0A8S2G7E8_9BILA</name>
<organism evidence="3 5">
    <name type="scientific">Didymodactylos carnosus</name>
    <dbReference type="NCBI Taxonomy" id="1234261"/>
    <lineage>
        <taxon>Eukaryota</taxon>
        <taxon>Metazoa</taxon>
        <taxon>Spiralia</taxon>
        <taxon>Gnathifera</taxon>
        <taxon>Rotifera</taxon>
        <taxon>Eurotatoria</taxon>
        <taxon>Bdelloidea</taxon>
        <taxon>Philodinida</taxon>
        <taxon>Philodinidae</taxon>
        <taxon>Didymodactylos</taxon>
    </lineage>
</organism>
<feature type="domain" description="Ig-like" evidence="2">
    <location>
        <begin position="1"/>
        <end position="60"/>
    </location>
</feature>
<evidence type="ECO:0000313" key="5">
    <source>
        <dbReference type="Proteomes" id="UP000677228"/>
    </source>
</evidence>
<feature type="domain" description="Ig-like" evidence="2">
    <location>
        <begin position="175"/>
        <end position="209"/>
    </location>
</feature>
<dbReference type="EMBL" id="CAJOBA010089579">
    <property type="protein sequence ID" value="CAF4478569.1"/>
    <property type="molecule type" value="Genomic_DNA"/>
</dbReference>
<dbReference type="PROSITE" id="PS50835">
    <property type="entry name" value="IG_LIKE"/>
    <property type="match status" value="3"/>
</dbReference>
<accession>A0A8S2G7E8</accession>
<feature type="non-terminal residue" evidence="3">
    <location>
        <position position="209"/>
    </location>
</feature>
<dbReference type="Proteomes" id="UP000677228">
    <property type="component" value="Unassembled WGS sequence"/>
</dbReference>
<evidence type="ECO:0000256" key="1">
    <source>
        <dbReference type="ARBA" id="ARBA00023319"/>
    </source>
</evidence>
<dbReference type="SUPFAM" id="SSF48726">
    <property type="entry name" value="Immunoglobulin"/>
    <property type="match status" value="3"/>
</dbReference>
<dbReference type="InterPro" id="IPR007110">
    <property type="entry name" value="Ig-like_dom"/>
</dbReference>
<evidence type="ECO:0000313" key="3">
    <source>
        <dbReference type="EMBL" id="CAF1641626.1"/>
    </source>
</evidence>
<dbReference type="FunFam" id="2.60.40.10:FF:000107">
    <property type="entry name" value="Myosin, light chain kinase a"/>
    <property type="match status" value="1"/>
</dbReference>
<protein>
    <recommendedName>
        <fullName evidence="2">Ig-like domain-containing protein</fullName>
    </recommendedName>
</protein>
<evidence type="ECO:0000259" key="2">
    <source>
        <dbReference type="PROSITE" id="PS50835"/>
    </source>
</evidence>
<feature type="domain" description="Ig-like" evidence="2">
    <location>
        <begin position="70"/>
        <end position="157"/>
    </location>
</feature>
<proteinExistence type="predicted"/>
<dbReference type="EMBL" id="CAJNOK010062617">
    <property type="protein sequence ID" value="CAF1641626.1"/>
    <property type="molecule type" value="Genomic_DNA"/>
</dbReference>
<evidence type="ECO:0000313" key="4">
    <source>
        <dbReference type="EMBL" id="CAF4478569.1"/>
    </source>
</evidence>
<dbReference type="InterPro" id="IPR036179">
    <property type="entry name" value="Ig-like_dom_sf"/>
</dbReference>
<dbReference type="InterPro" id="IPR013783">
    <property type="entry name" value="Ig-like_fold"/>
</dbReference>